<dbReference type="InterPro" id="IPR030844">
    <property type="entry name" value="PAN3"/>
</dbReference>
<dbReference type="GO" id="GO:0006397">
    <property type="term" value="P:mRNA processing"/>
    <property type="evidence" value="ECO:0007669"/>
    <property type="project" value="UniProtKB-KW"/>
</dbReference>
<proteinExistence type="predicted"/>
<evidence type="ECO:0000256" key="2">
    <source>
        <dbReference type="ARBA" id="ARBA00022490"/>
    </source>
</evidence>
<accession>A0AAV7YGW1</accession>
<feature type="domain" description="Protein kinase" evidence="8">
    <location>
        <begin position="234"/>
        <end position="468"/>
    </location>
</feature>
<dbReference type="PROSITE" id="PS50011">
    <property type="entry name" value="PROTEIN_KINASE_DOM"/>
    <property type="match status" value="1"/>
</dbReference>
<dbReference type="GO" id="GO:0008143">
    <property type="term" value="F:poly(A) binding"/>
    <property type="evidence" value="ECO:0007669"/>
    <property type="project" value="TreeGrafter"/>
</dbReference>
<evidence type="ECO:0000256" key="1">
    <source>
        <dbReference type="ARBA" id="ARBA00004496"/>
    </source>
</evidence>
<evidence type="ECO:0000259" key="8">
    <source>
        <dbReference type="PROSITE" id="PS50011"/>
    </source>
</evidence>
<dbReference type="GO" id="GO:0000289">
    <property type="term" value="P:nuclear-transcribed mRNA poly(A) tail shortening"/>
    <property type="evidence" value="ECO:0007669"/>
    <property type="project" value="InterPro"/>
</dbReference>
<keyword evidence="3" id="KW-0507">mRNA processing</keyword>
<dbReference type="InterPro" id="IPR000719">
    <property type="entry name" value="Prot_kinase_dom"/>
</dbReference>
<comment type="subcellular location">
    <subcellularLocation>
        <location evidence="1">Cytoplasm</location>
    </subcellularLocation>
</comment>
<organism evidence="9 10">
    <name type="scientific">Anaeramoeba flamelloides</name>
    <dbReference type="NCBI Taxonomy" id="1746091"/>
    <lineage>
        <taxon>Eukaryota</taxon>
        <taxon>Metamonada</taxon>
        <taxon>Anaeramoebidae</taxon>
        <taxon>Anaeramoeba</taxon>
    </lineage>
</organism>
<evidence type="ECO:0000256" key="4">
    <source>
        <dbReference type="ARBA" id="ARBA00022741"/>
    </source>
</evidence>
<sequence>MSNQEFRYNNYGNNSGTNYTYYDPYSNYQNINQMGTKEVYHLNDMVDEKDYNYGSSYIDYSGQMGQYSDYPTYNQMSESKQIYDDQLFPNYSQSSTNMISGGLEIQPQFQQPQQYQTGIQQQQYEQQYQQQQQLQRKLQLQQQFNQKQEKKKTQRTKTTNKHKFKQRNRYMVSPNLRNVQSFSIDKDFKTEINKRRIARIKNLTKEEVTKQNIPIKIQTYHSFYPLEPTLEMKSQFRRKDEVFPFDRVCFRATNENDGYQYAVSIIHNSSLTKGKEKINVWKSIKHSNIVTFHEAYDLTEFKEISTFFIYDYHPNAETVEKHHIIEQNTITEQILWKYIVQLVTAIKYIHSKKLTCENLAPSKILLIKKQFHRIKLNYIGLPQILMINSKKSLKELQEEDLISLGKTILSLICGVQTIENINDSIKLVLKSNYSTKLKDLIKYLLMYKNSQELPTIEKIVLMINDEILNHLENVYQENDITSCQLEKEVDNGQILNLLFKLLSIVEKPNLLKDKTWSTTGNRRLLQLFKDSCFHQVDENNLPVIDYLHVMESLKKIDAGMNENLLLYTKDEKSLFVITYNELKDCLEKSFGEILNHIKK</sequence>
<dbReference type="SMART" id="SM00220">
    <property type="entry name" value="S_TKc"/>
    <property type="match status" value="1"/>
</dbReference>
<dbReference type="Gene3D" id="1.10.510.10">
    <property type="entry name" value="Transferase(Phosphotransferase) domain 1"/>
    <property type="match status" value="1"/>
</dbReference>
<dbReference type="GO" id="GO:0005524">
    <property type="term" value="F:ATP binding"/>
    <property type="evidence" value="ECO:0007669"/>
    <property type="project" value="UniProtKB-KW"/>
</dbReference>
<dbReference type="PANTHER" id="PTHR12272">
    <property type="entry name" value="DEADENYLATION COMPLEX SUBUNIT PAN3"/>
    <property type="match status" value="1"/>
</dbReference>
<dbReference type="PANTHER" id="PTHR12272:SF11">
    <property type="entry name" value="PAN2-PAN3 DEADENYLATION COMPLEX SUBUNIT PAN3"/>
    <property type="match status" value="1"/>
</dbReference>
<dbReference type="InterPro" id="IPR041332">
    <property type="entry name" value="Pan3_CK"/>
</dbReference>
<dbReference type="GO" id="GO:0031251">
    <property type="term" value="C:PAN complex"/>
    <property type="evidence" value="ECO:0007669"/>
    <property type="project" value="InterPro"/>
</dbReference>
<dbReference type="GO" id="GO:0000932">
    <property type="term" value="C:P-body"/>
    <property type="evidence" value="ECO:0007669"/>
    <property type="project" value="TreeGrafter"/>
</dbReference>
<dbReference type="Gene3D" id="1.20.5.5160">
    <property type="match status" value="1"/>
</dbReference>
<keyword evidence="4" id="KW-0547">Nucleotide-binding</keyword>
<evidence type="ECO:0000313" key="9">
    <source>
        <dbReference type="EMBL" id="KAJ3429013.1"/>
    </source>
</evidence>
<keyword evidence="6" id="KW-0175">Coiled coil</keyword>
<evidence type="ECO:0000256" key="5">
    <source>
        <dbReference type="ARBA" id="ARBA00022840"/>
    </source>
</evidence>
<feature type="region of interest" description="Disordered" evidence="7">
    <location>
        <begin position="142"/>
        <end position="163"/>
    </location>
</feature>
<dbReference type="Pfam" id="PF18101">
    <property type="entry name" value="Pan3_CK"/>
    <property type="match status" value="1"/>
</dbReference>
<name>A0AAV7YGW1_9EUKA</name>
<dbReference type="Gene3D" id="1.10.287.3700">
    <property type="match status" value="1"/>
</dbReference>
<dbReference type="EMBL" id="JANTQA010000057">
    <property type="protein sequence ID" value="KAJ3429013.1"/>
    <property type="molecule type" value="Genomic_DNA"/>
</dbReference>
<dbReference type="Pfam" id="PF00069">
    <property type="entry name" value="Pkinase"/>
    <property type="match status" value="1"/>
</dbReference>
<comment type="caution">
    <text evidence="9">The sequence shown here is derived from an EMBL/GenBank/DDBJ whole genome shotgun (WGS) entry which is preliminary data.</text>
</comment>
<feature type="compositionally biased region" description="Basic residues" evidence="7">
    <location>
        <begin position="149"/>
        <end position="163"/>
    </location>
</feature>
<reference evidence="9" key="1">
    <citation type="submission" date="2022-08" db="EMBL/GenBank/DDBJ databases">
        <title>Novel sulphate-reducing endosymbionts in the free-living metamonad Anaeramoeba.</title>
        <authorList>
            <person name="Jerlstrom-Hultqvist J."/>
            <person name="Cepicka I."/>
            <person name="Gallot-Lavallee L."/>
            <person name="Salas-Leiva D."/>
            <person name="Curtis B.A."/>
            <person name="Zahonova K."/>
            <person name="Pipaliya S."/>
            <person name="Dacks J."/>
            <person name="Roger A.J."/>
        </authorList>
    </citation>
    <scope>NUCLEOTIDE SEQUENCE</scope>
    <source>
        <strain evidence="9">Busselton2</strain>
    </source>
</reference>
<dbReference type="Proteomes" id="UP001146793">
    <property type="component" value="Unassembled WGS sequence"/>
</dbReference>
<gene>
    <name evidence="9" type="ORF">M0812_24352</name>
</gene>
<keyword evidence="5" id="KW-0067">ATP-binding</keyword>
<protein>
    <submittedName>
        <fullName evidence="9">Deadenylation complex subunit pan3</fullName>
    </submittedName>
</protein>
<evidence type="ECO:0000256" key="7">
    <source>
        <dbReference type="SAM" id="MobiDB-lite"/>
    </source>
</evidence>
<evidence type="ECO:0000256" key="6">
    <source>
        <dbReference type="ARBA" id="ARBA00023054"/>
    </source>
</evidence>
<dbReference type="AlphaFoldDB" id="A0AAV7YGW1"/>
<evidence type="ECO:0000313" key="10">
    <source>
        <dbReference type="Proteomes" id="UP001146793"/>
    </source>
</evidence>
<evidence type="ECO:0000256" key="3">
    <source>
        <dbReference type="ARBA" id="ARBA00022664"/>
    </source>
</evidence>
<dbReference type="InterPro" id="IPR011009">
    <property type="entry name" value="Kinase-like_dom_sf"/>
</dbReference>
<keyword evidence="2" id="KW-0963">Cytoplasm</keyword>
<dbReference type="SUPFAM" id="SSF56112">
    <property type="entry name" value="Protein kinase-like (PK-like)"/>
    <property type="match status" value="1"/>
</dbReference>
<dbReference type="GO" id="GO:0004672">
    <property type="term" value="F:protein kinase activity"/>
    <property type="evidence" value="ECO:0007669"/>
    <property type="project" value="InterPro"/>
</dbReference>